<sequence length="195" mass="21991">RTKRHVATLARDLDPMEIITLLDVKGLNCRGSKEILNDRLIRFELRRVHGEEAAEWSPREDERSGIPRTCSGWQAEPSVDELVEDLRSLRLNTSRNISEMAADNIGSNRHPENCGNELEISNRVELRSHLPTGQSVGPYRDPISFEQSEDESSAQHPIIPSGNIPPNNRNRIPQVTFADGFQLASSPMVQNYRAN</sequence>
<reference evidence="2" key="1">
    <citation type="journal article" date="2023" name="bioRxiv">
        <title>Scaffold-level genome assemblies of two parasitoid biocontrol wasps reveal the parthenogenesis mechanism and an associated novel virus.</title>
        <authorList>
            <person name="Inwood S."/>
            <person name="Skelly J."/>
            <person name="Guhlin J."/>
            <person name="Harrop T."/>
            <person name="Goldson S."/>
            <person name="Dearden P."/>
        </authorList>
    </citation>
    <scope>NUCLEOTIDE SEQUENCE</scope>
    <source>
        <strain evidence="2">Lincoln</strain>
        <tissue evidence="2">Whole body</tissue>
    </source>
</reference>
<feature type="compositionally biased region" description="Basic and acidic residues" evidence="1">
    <location>
        <begin position="52"/>
        <end position="65"/>
    </location>
</feature>
<feature type="region of interest" description="Disordered" evidence="1">
    <location>
        <begin position="130"/>
        <end position="172"/>
    </location>
</feature>
<evidence type="ECO:0000256" key="1">
    <source>
        <dbReference type="SAM" id="MobiDB-lite"/>
    </source>
</evidence>
<evidence type="ECO:0008006" key="4">
    <source>
        <dbReference type="Google" id="ProtNLM"/>
    </source>
</evidence>
<dbReference type="EMBL" id="JAQQBR010001533">
    <property type="protein sequence ID" value="KAK0169263.1"/>
    <property type="molecule type" value="Genomic_DNA"/>
</dbReference>
<gene>
    <name evidence="2" type="ORF">PV327_011680</name>
</gene>
<name>A0AA39FGT1_MICHY</name>
<organism evidence="2 3">
    <name type="scientific">Microctonus hyperodae</name>
    <name type="common">Parasitoid wasp</name>
    <dbReference type="NCBI Taxonomy" id="165561"/>
    <lineage>
        <taxon>Eukaryota</taxon>
        <taxon>Metazoa</taxon>
        <taxon>Ecdysozoa</taxon>
        <taxon>Arthropoda</taxon>
        <taxon>Hexapoda</taxon>
        <taxon>Insecta</taxon>
        <taxon>Pterygota</taxon>
        <taxon>Neoptera</taxon>
        <taxon>Endopterygota</taxon>
        <taxon>Hymenoptera</taxon>
        <taxon>Apocrita</taxon>
        <taxon>Ichneumonoidea</taxon>
        <taxon>Braconidae</taxon>
        <taxon>Euphorinae</taxon>
        <taxon>Microctonus</taxon>
    </lineage>
</organism>
<dbReference type="Proteomes" id="UP001168972">
    <property type="component" value="Unassembled WGS sequence"/>
</dbReference>
<feature type="non-terminal residue" evidence="2">
    <location>
        <position position="195"/>
    </location>
</feature>
<reference evidence="2" key="2">
    <citation type="submission" date="2023-03" db="EMBL/GenBank/DDBJ databases">
        <authorList>
            <person name="Inwood S.N."/>
            <person name="Skelly J.G."/>
            <person name="Guhlin J."/>
            <person name="Harrop T.W.R."/>
            <person name="Goldson S.G."/>
            <person name="Dearden P.K."/>
        </authorList>
    </citation>
    <scope>NUCLEOTIDE SEQUENCE</scope>
    <source>
        <strain evidence="2">Lincoln</strain>
        <tissue evidence="2">Whole body</tissue>
    </source>
</reference>
<evidence type="ECO:0000313" key="3">
    <source>
        <dbReference type="Proteomes" id="UP001168972"/>
    </source>
</evidence>
<protein>
    <recommendedName>
        <fullName evidence="4">SAP domain-containing protein</fullName>
    </recommendedName>
</protein>
<dbReference type="AlphaFoldDB" id="A0AA39FGT1"/>
<evidence type="ECO:0000313" key="2">
    <source>
        <dbReference type="EMBL" id="KAK0169263.1"/>
    </source>
</evidence>
<feature type="compositionally biased region" description="Low complexity" evidence="1">
    <location>
        <begin position="157"/>
        <end position="172"/>
    </location>
</feature>
<feature type="non-terminal residue" evidence="2">
    <location>
        <position position="1"/>
    </location>
</feature>
<accession>A0AA39FGT1</accession>
<proteinExistence type="predicted"/>
<keyword evidence="3" id="KW-1185">Reference proteome</keyword>
<feature type="region of interest" description="Disordered" evidence="1">
    <location>
        <begin position="52"/>
        <end position="73"/>
    </location>
</feature>
<comment type="caution">
    <text evidence="2">The sequence shown here is derived from an EMBL/GenBank/DDBJ whole genome shotgun (WGS) entry which is preliminary data.</text>
</comment>